<evidence type="ECO:0000256" key="4">
    <source>
        <dbReference type="PROSITE-ProRule" id="PRU00175"/>
    </source>
</evidence>
<comment type="caution">
    <text evidence="7">The sequence shown here is derived from an EMBL/GenBank/DDBJ whole genome shotgun (WGS) entry which is preliminary data.</text>
</comment>
<dbReference type="PROSITE" id="PS50089">
    <property type="entry name" value="ZF_RING_2"/>
    <property type="match status" value="1"/>
</dbReference>
<dbReference type="PANTHER" id="PTHR15727">
    <property type="entry name" value="RING FINGER PROTEIN 214"/>
    <property type="match status" value="1"/>
</dbReference>
<dbReference type="CDD" id="cd16477">
    <property type="entry name" value="RING-H2_RNF214"/>
    <property type="match status" value="1"/>
</dbReference>
<dbReference type="Proteomes" id="UP000314294">
    <property type="component" value="Unassembled WGS sequence"/>
</dbReference>
<dbReference type="InterPro" id="IPR056870">
    <property type="entry name" value="TTC3/DZIP3/RBM44-like_helical"/>
</dbReference>
<dbReference type="Pfam" id="PF24905">
    <property type="entry name" value="TTC3_9th"/>
    <property type="match status" value="1"/>
</dbReference>
<evidence type="ECO:0000256" key="3">
    <source>
        <dbReference type="ARBA" id="ARBA00022833"/>
    </source>
</evidence>
<dbReference type="PANTHER" id="PTHR15727:SF3">
    <property type="entry name" value="RING FINGER PROTEIN 214"/>
    <property type="match status" value="1"/>
</dbReference>
<feature type="compositionally biased region" description="Pro residues" evidence="5">
    <location>
        <begin position="280"/>
        <end position="322"/>
    </location>
</feature>
<organism evidence="7 8">
    <name type="scientific">Liparis tanakae</name>
    <name type="common">Tanaka's snailfish</name>
    <dbReference type="NCBI Taxonomy" id="230148"/>
    <lineage>
        <taxon>Eukaryota</taxon>
        <taxon>Metazoa</taxon>
        <taxon>Chordata</taxon>
        <taxon>Craniata</taxon>
        <taxon>Vertebrata</taxon>
        <taxon>Euteleostomi</taxon>
        <taxon>Actinopterygii</taxon>
        <taxon>Neopterygii</taxon>
        <taxon>Teleostei</taxon>
        <taxon>Neoteleostei</taxon>
        <taxon>Acanthomorphata</taxon>
        <taxon>Eupercaria</taxon>
        <taxon>Perciformes</taxon>
        <taxon>Cottioidei</taxon>
        <taxon>Cottales</taxon>
        <taxon>Liparidae</taxon>
        <taxon>Liparis</taxon>
    </lineage>
</organism>
<dbReference type="Pfam" id="PF13639">
    <property type="entry name" value="zf-RING_2"/>
    <property type="match status" value="1"/>
</dbReference>
<evidence type="ECO:0000313" key="8">
    <source>
        <dbReference type="Proteomes" id="UP000314294"/>
    </source>
</evidence>
<evidence type="ECO:0000256" key="2">
    <source>
        <dbReference type="ARBA" id="ARBA00022771"/>
    </source>
</evidence>
<dbReference type="EMBL" id="SRLO01000838">
    <property type="protein sequence ID" value="TNN45584.1"/>
    <property type="molecule type" value="Genomic_DNA"/>
</dbReference>
<feature type="domain" description="RING-type" evidence="6">
    <location>
        <begin position="421"/>
        <end position="462"/>
    </location>
</feature>
<name>A0A4Z2FYE9_9TELE</name>
<reference evidence="7 8" key="1">
    <citation type="submission" date="2019-03" db="EMBL/GenBank/DDBJ databases">
        <title>First draft genome of Liparis tanakae, snailfish: a comprehensive survey of snailfish specific genes.</title>
        <authorList>
            <person name="Kim W."/>
            <person name="Song I."/>
            <person name="Jeong J.-H."/>
            <person name="Kim D."/>
            <person name="Kim S."/>
            <person name="Ryu S."/>
            <person name="Song J.Y."/>
            <person name="Lee S.K."/>
        </authorList>
    </citation>
    <scope>NUCLEOTIDE SEQUENCE [LARGE SCALE GENOMIC DNA]</scope>
    <source>
        <tissue evidence="7">Muscle</tissue>
    </source>
</reference>
<keyword evidence="3" id="KW-0862">Zinc</keyword>
<dbReference type="GO" id="GO:0004842">
    <property type="term" value="F:ubiquitin-protein transferase activity"/>
    <property type="evidence" value="ECO:0007669"/>
    <property type="project" value="TreeGrafter"/>
</dbReference>
<dbReference type="GO" id="GO:0008270">
    <property type="term" value="F:zinc ion binding"/>
    <property type="evidence" value="ECO:0007669"/>
    <property type="project" value="UniProtKB-KW"/>
</dbReference>
<feature type="compositionally biased region" description="Pro residues" evidence="5">
    <location>
        <begin position="391"/>
        <end position="400"/>
    </location>
</feature>
<keyword evidence="8" id="KW-1185">Reference proteome</keyword>
<dbReference type="InterPro" id="IPR001841">
    <property type="entry name" value="Znf_RING"/>
</dbReference>
<feature type="region of interest" description="Disordered" evidence="5">
    <location>
        <begin position="384"/>
        <end position="411"/>
    </location>
</feature>
<evidence type="ECO:0000256" key="5">
    <source>
        <dbReference type="SAM" id="MobiDB-lite"/>
    </source>
</evidence>
<keyword evidence="1" id="KW-0479">Metal-binding</keyword>
<gene>
    <name evidence="7" type="primary">RNF214</name>
    <name evidence="7" type="ORF">EYF80_044226</name>
</gene>
<evidence type="ECO:0000259" key="6">
    <source>
        <dbReference type="PROSITE" id="PS50089"/>
    </source>
</evidence>
<feature type="region of interest" description="Disordered" evidence="5">
    <location>
        <begin position="280"/>
        <end position="328"/>
    </location>
</feature>
<dbReference type="InterPro" id="IPR013083">
    <property type="entry name" value="Znf_RING/FYVE/PHD"/>
</dbReference>
<protein>
    <submittedName>
        <fullName evidence="7">RING finger protein 214</fullName>
    </submittedName>
</protein>
<evidence type="ECO:0000256" key="1">
    <source>
        <dbReference type="ARBA" id="ARBA00022723"/>
    </source>
</evidence>
<feature type="region of interest" description="Disordered" evidence="5">
    <location>
        <begin position="16"/>
        <end position="40"/>
    </location>
</feature>
<dbReference type="Gene3D" id="3.30.40.10">
    <property type="entry name" value="Zinc/RING finger domain, C3HC4 (zinc finger)"/>
    <property type="match status" value="1"/>
</dbReference>
<proteinExistence type="predicted"/>
<keyword evidence="2 4" id="KW-0863">Zinc-finger</keyword>
<dbReference type="AlphaFoldDB" id="A0A4Z2FYE9"/>
<dbReference type="OrthoDB" id="9834380at2759"/>
<evidence type="ECO:0000313" key="7">
    <source>
        <dbReference type="EMBL" id="TNN45584.1"/>
    </source>
</evidence>
<accession>A0A4Z2FYE9</accession>
<dbReference type="SUPFAM" id="SSF57850">
    <property type="entry name" value="RING/U-box"/>
    <property type="match status" value="1"/>
</dbReference>
<sequence length="465" mass="52748">MLACGTGLSEQYGELMKKRDEEQLTHEKQRQLVEKKKEEATRQHQALLDKLESLRVKLQLNNSKATRKNFLSKKQEMTSERSRAEEEKIRMAKELEEADRKVTSLTQKKWEEKSRLQAELEELRGQMERGRKEAREAELQALRDEVIAVEKQRDVAMTRIEAWISEVGQYLNALRVESPQEFHHERPKWEKKEVLVRRNRAELQSRFQEVLQQLQEGRELESLPRINVPSLPQVPVADLRFSQVMQPLLRAQFMPLPPPQMTHPFPPHYNPQYRHRFLPPPHHQFLPPPHLLPPPQFPPHMRVTPPPSLSPSPPVAPSPPPSTSSAPVGKLDKILEQLGARFPQCTRAQLMSLLKQVKGSRGTLAGMSVEEVMEQVGFKLAQGERSAPGPISRPAPPGPIQRPGGGLGGGLGGGGPVRKLCLMCQNHVDPESRHPLGCSHTIHKDCIRVWLQSSKNNSCPFCPGK</sequence>